<reference evidence="1 2" key="1">
    <citation type="journal article" date="2019" name="Genome Biol. Evol.">
        <title>Day and night: Metabolic profiles and evolutionary relationships of six axenic non-marine cyanobacteria.</title>
        <authorList>
            <person name="Will S.E."/>
            <person name="Henke P."/>
            <person name="Boedeker C."/>
            <person name="Huang S."/>
            <person name="Brinkmann H."/>
            <person name="Rohde M."/>
            <person name="Jarek M."/>
            <person name="Friedl T."/>
            <person name="Seufert S."/>
            <person name="Schumacher M."/>
            <person name="Overmann J."/>
            <person name="Neumann-Schaal M."/>
            <person name="Petersen J."/>
        </authorList>
    </citation>
    <scope>NUCLEOTIDE SEQUENCE [LARGE SCALE GENOMIC DNA]</scope>
    <source>
        <strain evidence="1 2">SAG 1403-4b</strain>
    </source>
</reference>
<dbReference type="Proteomes" id="UP000276103">
    <property type="component" value="Unassembled WGS sequence"/>
</dbReference>
<keyword evidence="2" id="KW-1185">Reference proteome</keyword>
<dbReference type="AlphaFoldDB" id="A0A3S1AS67"/>
<evidence type="ECO:0000313" key="1">
    <source>
        <dbReference type="EMBL" id="RUS98241.1"/>
    </source>
</evidence>
<evidence type="ECO:0000313" key="2">
    <source>
        <dbReference type="Proteomes" id="UP000276103"/>
    </source>
</evidence>
<accession>A0A3S1AS67</accession>
<name>A0A3S1AS67_ANAVA</name>
<sequence>MSLFLGQRNRHGLTERQIEYCIEAWQVLCGDEDRILITDEARINGSKTRFVENKNVVYLGADAYPGNNSSANSRMSVLSCLAHELSHMKRFERGYKRPLDMPDILIDEAETSLDASFQIVLSPKDREDLIEDARDRLTEWLANKSD</sequence>
<protein>
    <submittedName>
        <fullName evidence="1">Uncharacterized protein</fullName>
    </submittedName>
</protein>
<organism evidence="1 2">
    <name type="scientific">Trichormus variabilis SAG 1403-4b</name>
    <dbReference type="NCBI Taxonomy" id="447716"/>
    <lineage>
        <taxon>Bacteria</taxon>
        <taxon>Bacillati</taxon>
        <taxon>Cyanobacteriota</taxon>
        <taxon>Cyanophyceae</taxon>
        <taxon>Nostocales</taxon>
        <taxon>Nostocaceae</taxon>
        <taxon>Trichormus</taxon>
    </lineage>
</organism>
<dbReference type="RefSeq" id="WP_127053111.1">
    <property type="nucleotide sequence ID" value="NZ_RSCM01000003.1"/>
</dbReference>
<dbReference type="OrthoDB" id="495256at2"/>
<dbReference type="EMBL" id="RSCM01000003">
    <property type="protein sequence ID" value="RUS98241.1"/>
    <property type="molecule type" value="Genomic_DNA"/>
</dbReference>
<gene>
    <name evidence="1" type="ORF">DSM107003_13290</name>
</gene>
<comment type="caution">
    <text evidence="1">The sequence shown here is derived from an EMBL/GenBank/DDBJ whole genome shotgun (WGS) entry which is preliminary data.</text>
</comment>
<proteinExistence type="predicted"/>